<evidence type="ECO:0000256" key="2">
    <source>
        <dbReference type="ARBA" id="ARBA00012513"/>
    </source>
</evidence>
<keyword evidence="3" id="KW-0723">Serine/threonine-protein kinase</keyword>
<evidence type="ECO:0000259" key="12">
    <source>
        <dbReference type="SMART" id="SM00090"/>
    </source>
</evidence>
<evidence type="ECO:0000313" key="13">
    <source>
        <dbReference type="EMBL" id="BBE51515.1"/>
    </source>
</evidence>
<evidence type="ECO:0000256" key="11">
    <source>
        <dbReference type="ARBA" id="ARBA00048679"/>
    </source>
</evidence>
<dbReference type="SUPFAM" id="SSF56112">
    <property type="entry name" value="Protein kinase-like (PK-like)"/>
    <property type="match status" value="1"/>
</dbReference>
<protein>
    <recommendedName>
        <fullName evidence="2">non-specific serine/threonine protein kinase</fullName>
        <ecNumber evidence="2">2.7.11.1</ecNumber>
    </recommendedName>
</protein>
<keyword evidence="8" id="KW-0067">ATP-binding</keyword>
<evidence type="ECO:0000256" key="6">
    <source>
        <dbReference type="ARBA" id="ARBA00022741"/>
    </source>
</evidence>
<dbReference type="NCBIfam" id="NF041645">
    <property type="entry name" value="prot_kin_PA4780"/>
    <property type="match status" value="1"/>
</dbReference>
<feature type="domain" description="RIO kinase" evidence="12">
    <location>
        <begin position="2"/>
        <end position="235"/>
    </location>
</feature>
<dbReference type="AlphaFoldDB" id="A0A2Z6GEA0"/>
<dbReference type="CDD" id="cd05145">
    <property type="entry name" value="RIO1_like"/>
    <property type="match status" value="1"/>
</dbReference>
<evidence type="ECO:0000256" key="10">
    <source>
        <dbReference type="ARBA" id="ARBA00047899"/>
    </source>
</evidence>
<evidence type="ECO:0000256" key="4">
    <source>
        <dbReference type="ARBA" id="ARBA00022679"/>
    </source>
</evidence>
<dbReference type="Proteomes" id="UP000033070">
    <property type="component" value="Chromosome"/>
</dbReference>
<dbReference type="InterPro" id="IPR048148">
    <property type="entry name" value="Prot_kin_PA4780"/>
</dbReference>
<organism evidence="13 14">
    <name type="scientific">Ferriphaselus amnicola</name>
    <dbReference type="NCBI Taxonomy" id="1188319"/>
    <lineage>
        <taxon>Bacteria</taxon>
        <taxon>Pseudomonadati</taxon>
        <taxon>Pseudomonadota</taxon>
        <taxon>Betaproteobacteria</taxon>
        <taxon>Nitrosomonadales</taxon>
        <taxon>Gallionellaceae</taxon>
        <taxon>Ferriphaselus</taxon>
    </lineage>
</organism>
<dbReference type="OrthoDB" id="9795258at2"/>
<dbReference type="InterPro" id="IPR051272">
    <property type="entry name" value="RIO-type_Ser/Thr_kinase"/>
</dbReference>
<keyword evidence="14" id="KW-1185">Reference proteome</keyword>
<dbReference type="EC" id="2.7.11.1" evidence="2"/>
<keyword evidence="9" id="KW-0460">Magnesium</keyword>
<dbReference type="InterPro" id="IPR018935">
    <property type="entry name" value="RIO_kinase_CS"/>
</dbReference>
<proteinExistence type="inferred from homology"/>
<reference evidence="13 14" key="1">
    <citation type="submission" date="2018-06" db="EMBL/GenBank/DDBJ databases">
        <title>OYT1 Genome Sequencing.</title>
        <authorList>
            <person name="Kato S."/>
            <person name="Itoh T."/>
            <person name="Ohkuma M."/>
        </authorList>
    </citation>
    <scope>NUCLEOTIDE SEQUENCE [LARGE SCALE GENOMIC DNA]</scope>
    <source>
        <strain evidence="13 14">OYT1</strain>
    </source>
</reference>
<dbReference type="KEGG" id="fam:OYT1_ch1989"/>
<dbReference type="GO" id="GO:0004674">
    <property type="term" value="F:protein serine/threonine kinase activity"/>
    <property type="evidence" value="ECO:0007669"/>
    <property type="project" value="UniProtKB-KW"/>
</dbReference>
<evidence type="ECO:0000313" key="14">
    <source>
        <dbReference type="Proteomes" id="UP000033070"/>
    </source>
</evidence>
<dbReference type="RefSeq" id="WP_062626179.1">
    <property type="nucleotide sequence ID" value="NZ_AP018738.1"/>
</dbReference>
<keyword evidence="7 13" id="KW-0418">Kinase</keyword>
<dbReference type="InterPro" id="IPR011009">
    <property type="entry name" value="Kinase-like_dom_sf"/>
</dbReference>
<evidence type="ECO:0000256" key="9">
    <source>
        <dbReference type="ARBA" id="ARBA00022842"/>
    </source>
</evidence>
<sequence>MKTPKRIAPLVEDGLVDEVLRQLMSGKEATVYVVRCGEEVRCAKVYKEANKRAFRQSVDYTEGRKVKNSRRARAMEKGTNYGRKAQEEAWQSAEVDALYRLAAAGVRVPKPYTFHEGVLLMELVADADGNAAPRLNDLAFTAEVALDYHRQLITQVVRMLCAGVVHGDLSEFNVLVDATGPVIIDLPQAIDAAANNHAKSMLLRDVENLANYFGQYAPELLATDYGNEIWALFARGELSTESTLTGHFTHEEKPVDLNSVMREINDTLKEEEARQLARALRAQEERFQP</sequence>
<comment type="catalytic activity">
    <reaction evidence="10">
        <text>L-threonyl-[protein] + ATP = O-phospho-L-threonyl-[protein] + ADP + H(+)</text>
        <dbReference type="Rhea" id="RHEA:46608"/>
        <dbReference type="Rhea" id="RHEA-COMP:11060"/>
        <dbReference type="Rhea" id="RHEA-COMP:11605"/>
        <dbReference type="ChEBI" id="CHEBI:15378"/>
        <dbReference type="ChEBI" id="CHEBI:30013"/>
        <dbReference type="ChEBI" id="CHEBI:30616"/>
        <dbReference type="ChEBI" id="CHEBI:61977"/>
        <dbReference type="ChEBI" id="CHEBI:456216"/>
        <dbReference type="EC" id="2.7.11.1"/>
    </reaction>
</comment>
<dbReference type="PROSITE" id="PS01245">
    <property type="entry name" value="RIO1"/>
    <property type="match status" value="1"/>
</dbReference>
<dbReference type="Gene3D" id="1.10.510.10">
    <property type="entry name" value="Transferase(Phosphotransferase) domain 1"/>
    <property type="match status" value="1"/>
</dbReference>
<name>A0A2Z6GEA0_9PROT</name>
<dbReference type="GO" id="GO:0046872">
    <property type="term" value="F:metal ion binding"/>
    <property type="evidence" value="ECO:0007669"/>
    <property type="project" value="UniProtKB-KW"/>
</dbReference>
<dbReference type="EMBL" id="AP018738">
    <property type="protein sequence ID" value="BBE51515.1"/>
    <property type="molecule type" value="Genomic_DNA"/>
</dbReference>
<evidence type="ECO:0000256" key="5">
    <source>
        <dbReference type="ARBA" id="ARBA00022723"/>
    </source>
</evidence>
<dbReference type="Gene3D" id="3.30.200.20">
    <property type="entry name" value="Phosphorylase Kinase, domain 1"/>
    <property type="match status" value="1"/>
</dbReference>
<dbReference type="InterPro" id="IPR018934">
    <property type="entry name" value="RIO_dom"/>
</dbReference>
<evidence type="ECO:0000256" key="3">
    <source>
        <dbReference type="ARBA" id="ARBA00022527"/>
    </source>
</evidence>
<keyword evidence="5" id="KW-0479">Metal-binding</keyword>
<evidence type="ECO:0000256" key="1">
    <source>
        <dbReference type="ARBA" id="ARBA00009196"/>
    </source>
</evidence>
<dbReference type="STRING" id="1188319.OYT1_00980"/>
<keyword evidence="6" id="KW-0547">Nucleotide-binding</keyword>
<dbReference type="InterPro" id="IPR000687">
    <property type="entry name" value="RIO_kinase"/>
</dbReference>
<evidence type="ECO:0000256" key="7">
    <source>
        <dbReference type="ARBA" id="ARBA00022777"/>
    </source>
</evidence>
<evidence type="ECO:0000256" key="8">
    <source>
        <dbReference type="ARBA" id="ARBA00022840"/>
    </source>
</evidence>
<dbReference type="PANTHER" id="PTHR45723">
    <property type="entry name" value="SERINE/THREONINE-PROTEIN KINASE RIO1"/>
    <property type="match status" value="1"/>
</dbReference>
<accession>A0A2Z6GEA0</accession>
<gene>
    <name evidence="13" type="ORF">OYT1_ch1989</name>
</gene>
<comment type="similarity">
    <text evidence="1">Belongs to the protein kinase superfamily. RIO-type Ser/Thr kinase family.</text>
</comment>
<keyword evidence="4" id="KW-0808">Transferase</keyword>
<dbReference type="Pfam" id="PF01163">
    <property type="entry name" value="RIO1"/>
    <property type="match status" value="1"/>
</dbReference>
<dbReference type="GO" id="GO:0005524">
    <property type="term" value="F:ATP binding"/>
    <property type="evidence" value="ECO:0007669"/>
    <property type="project" value="UniProtKB-KW"/>
</dbReference>
<dbReference type="SMART" id="SM00090">
    <property type="entry name" value="RIO"/>
    <property type="match status" value="1"/>
</dbReference>
<comment type="catalytic activity">
    <reaction evidence="11">
        <text>L-seryl-[protein] + ATP = O-phospho-L-seryl-[protein] + ADP + H(+)</text>
        <dbReference type="Rhea" id="RHEA:17989"/>
        <dbReference type="Rhea" id="RHEA-COMP:9863"/>
        <dbReference type="Rhea" id="RHEA-COMP:11604"/>
        <dbReference type="ChEBI" id="CHEBI:15378"/>
        <dbReference type="ChEBI" id="CHEBI:29999"/>
        <dbReference type="ChEBI" id="CHEBI:30616"/>
        <dbReference type="ChEBI" id="CHEBI:83421"/>
        <dbReference type="ChEBI" id="CHEBI:456216"/>
        <dbReference type="EC" id="2.7.11.1"/>
    </reaction>
</comment>